<dbReference type="Pfam" id="PF23220">
    <property type="entry name" value="HAT_Syf1_M"/>
    <property type="match status" value="1"/>
</dbReference>
<comment type="subunit">
    <text evidence="3">Associated with the spliceosome.</text>
</comment>
<sequence length="858" mass="101115">MPEMAESLKYESAEVEEPEKVSLNIKPEFEKYEENILKNPGALNPWLNYINYRRKVKSPWRKTVVLYERAIQVFPRSYKLWYEYLRFWRRHIFKKGPLHPAYAELCDAYERCLVHLPKMPRIWIQYCTIMTQRQMITDTRHVFDRALKALPVTQHLRIWPLYLEFLNAHNIPETGTRVYKRYVKLNPSGREDFVDYLLKYQQFDEAALQITALIQEDRPFTEQGKTVHHLWADLCNILSNHPTKIRSLVVEDVIRNGILRYSDQVASLWCALAESFVRRGQFERARDVYEEGMDKVTTVRDFAQIFNAYTTLEDNQIRTYSTKLEEKGATDDEWNELSWMMERYEHLLARRPLLVNSVMLRQNPHNTHEWLNRVQLYEGHKDATHKQLETFQTAVKRIDPKKQIGRLSDVWIAFAKFYESHDQFKDACRIFEIAVKVPLRKVDELANIWCEYAELHLRKEDPNSALALLRRACAQPPTRPDFFDENEPVQNRVYKSLRLWTFYVDLTESVGTFEQTKQVYARILDLGIPTPQIVINYAMFLEEHEFFENAFQVYSRAVSMFRWPMVYDIWNLYLSKFTSRYGEKKLERARDLFEECLEHCPAKFSKNIFLLYAKLEEEYGLARHAMAIYNRACEAVDKEDKAAMFNIYIKKGAEIFGLTSTRAIYERAIELLPEKKSREFSVRYANMERTLGEIDRARAIYTHCAEICDPRVYTQFWDQWRDFELKHGNEDTMRELMRIKRSVMTSYDVQSTAIAAQAMAVAGTQKGEMGTFELLDQKAREMASELHGTGQAVQFVRGESKVHVEATTHNPEEIAVDDGDDDDEEDEDEDEPEPEVREVPKAVFGNLAKEDDGDDGDE</sequence>
<dbReference type="FunFam" id="1.25.40.10:FF:000137">
    <property type="entry name" value="Pre-mRNA-splicing factor syf1"/>
    <property type="match status" value="1"/>
</dbReference>
<dbReference type="FunFam" id="1.25.40.10:FF:000023">
    <property type="entry name" value="Pre-mRNA-splicing factor SYF1"/>
    <property type="match status" value="1"/>
</dbReference>
<feature type="region of interest" description="Disordered" evidence="11">
    <location>
        <begin position="803"/>
        <end position="858"/>
    </location>
</feature>
<dbReference type="Pfam" id="PF23233">
    <property type="entry name" value="HAT_Syf1_CNRKL1_N"/>
    <property type="match status" value="1"/>
</dbReference>
<dbReference type="SUPFAM" id="SSF48452">
    <property type="entry name" value="TPR-like"/>
    <property type="match status" value="4"/>
</dbReference>
<evidence type="ECO:0000259" key="14">
    <source>
        <dbReference type="Pfam" id="PF23233"/>
    </source>
</evidence>
<evidence type="ECO:0000256" key="2">
    <source>
        <dbReference type="ARBA" id="ARBA00008644"/>
    </source>
</evidence>
<evidence type="ECO:0000256" key="1">
    <source>
        <dbReference type="ARBA" id="ARBA00004123"/>
    </source>
</evidence>
<dbReference type="InterPro" id="IPR011990">
    <property type="entry name" value="TPR-like_helical_dom_sf"/>
</dbReference>
<comment type="subcellular location">
    <subcellularLocation>
        <location evidence="1">Nucleus</location>
    </subcellularLocation>
</comment>
<evidence type="ECO:0000256" key="8">
    <source>
        <dbReference type="ARBA" id="ARBA00023242"/>
    </source>
</evidence>
<dbReference type="GO" id="GO:0071007">
    <property type="term" value="C:U2-type catalytic step 2 spliceosome"/>
    <property type="evidence" value="ECO:0007669"/>
    <property type="project" value="TreeGrafter"/>
</dbReference>
<dbReference type="SMART" id="SM00028">
    <property type="entry name" value="TPR"/>
    <property type="match status" value="3"/>
</dbReference>
<dbReference type="PANTHER" id="PTHR11246:SF5">
    <property type="entry name" value="PRE-MRNA-SPLICING FACTOR SYF1"/>
    <property type="match status" value="1"/>
</dbReference>
<evidence type="ECO:0000313" key="15">
    <source>
        <dbReference type="EMBL" id="CAJ0575897.1"/>
    </source>
</evidence>
<feature type="compositionally biased region" description="Basic and acidic residues" evidence="11">
    <location>
        <begin position="803"/>
        <end position="812"/>
    </location>
</feature>
<keyword evidence="6" id="KW-0677">Repeat</keyword>
<dbReference type="Proteomes" id="UP001177023">
    <property type="component" value="Unassembled WGS sequence"/>
</dbReference>
<feature type="domain" description="Pre-mRNA-splicing factor Syf1/CRNKL1-like C-terminal HAT-repeats" evidence="13">
    <location>
        <begin position="400"/>
        <end position="774"/>
    </location>
</feature>
<feature type="compositionally biased region" description="Acidic residues" evidence="11">
    <location>
        <begin position="814"/>
        <end position="833"/>
    </location>
</feature>
<dbReference type="InterPro" id="IPR045075">
    <property type="entry name" value="Syf1-like"/>
</dbReference>
<evidence type="ECO:0000256" key="3">
    <source>
        <dbReference type="ARBA" id="ARBA00011524"/>
    </source>
</evidence>
<evidence type="ECO:0000256" key="5">
    <source>
        <dbReference type="ARBA" id="ARBA00022728"/>
    </source>
</evidence>
<dbReference type="Pfam" id="PF23231">
    <property type="entry name" value="HAT_Syf1_CNRKL1_C"/>
    <property type="match status" value="1"/>
</dbReference>
<comment type="similarity">
    <text evidence="2">Belongs to the crooked-neck family.</text>
</comment>
<dbReference type="InterPro" id="IPR056350">
    <property type="entry name" value="HAT_Syf1_central"/>
</dbReference>
<evidence type="ECO:0000313" key="16">
    <source>
        <dbReference type="Proteomes" id="UP001177023"/>
    </source>
</evidence>
<dbReference type="PANTHER" id="PTHR11246">
    <property type="entry name" value="PRE-MRNA SPLICING FACTOR"/>
    <property type="match status" value="1"/>
</dbReference>
<keyword evidence="7" id="KW-0508">mRNA splicing</keyword>
<dbReference type="GO" id="GO:0000974">
    <property type="term" value="C:Prp19 complex"/>
    <property type="evidence" value="ECO:0007669"/>
    <property type="project" value="TreeGrafter"/>
</dbReference>
<keyword evidence="4" id="KW-0507">mRNA processing</keyword>
<evidence type="ECO:0000259" key="13">
    <source>
        <dbReference type="Pfam" id="PF23231"/>
    </source>
</evidence>
<dbReference type="EMBL" id="CATQJA010002641">
    <property type="protein sequence ID" value="CAJ0575897.1"/>
    <property type="molecule type" value="Genomic_DNA"/>
</dbReference>
<evidence type="ECO:0000256" key="10">
    <source>
        <dbReference type="ARBA" id="ARBA00067212"/>
    </source>
</evidence>
<dbReference type="InterPro" id="IPR003107">
    <property type="entry name" value="HAT"/>
</dbReference>
<feature type="domain" description="Pre-mRNA-splicing factor SYF1 central HAT repeats" evidence="12">
    <location>
        <begin position="191"/>
        <end position="398"/>
    </location>
</feature>
<dbReference type="GO" id="GO:0000349">
    <property type="term" value="P:generation of catalytic spliceosome for first transesterification step"/>
    <property type="evidence" value="ECO:0007669"/>
    <property type="project" value="TreeGrafter"/>
</dbReference>
<organism evidence="15 16">
    <name type="scientific">Mesorhabditis spiculigera</name>
    <dbReference type="NCBI Taxonomy" id="96644"/>
    <lineage>
        <taxon>Eukaryota</taxon>
        <taxon>Metazoa</taxon>
        <taxon>Ecdysozoa</taxon>
        <taxon>Nematoda</taxon>
        <taxon>Chromadorea</taxon>
        <taxon>Rhabditida</taxon>
        <taxon>Rhabditina</taxon>
        <taxon>Rhabditomorpha</taxon>
        <taxon>Rhabditoidea</taxon>
        <taxon>Rhabditidae</taxon>
        <taxon>Mesorhabditinae</taxon>
        <taxon>Mesorhabditis</taxon>
    </lineage>
</organism>
<reference evidence="15" key="1">
    <citation type="submission" date="2023-06" db="EMBL/GenBank/DDBJ databases">
        <authorList>
            <person name="Delattre M."/>
        </authorList>
    </citation>
    <scope>NUCLEOTIDE SEQUENCE</scope>
    <source>
        <strain evidence="15">AF72</strain>
    </source>
</reference>
<keyword evidence="5" id="KW-0747">Spliceosome</keyword>
<evidence type="ECO:0000259" key="12">
    <source>
        <dbReference type="Pfam" id="PF23220"/>
    </source>
</evidence>
<evidence type="ECO:0000256" key="7">
    <source>
        <dbReference type="ARBA" id="ARBA00023187"/>
    </source>
</evidence>
<proteinExistence type="inferred from homology"/>
<dbReference type="FunFam" id="1.25.40.10:FF:000038">
    <property type="entry name" value="Putative pre-mRNA-splicing factor SYF1"/>
    <property type="match status" value="1"/>
</dbReference>
<dbReference type="InterPro" id="IPR055433">
    <property type="entry name" value="HAT_Syf1-like_N"/>
</dbReference>
<accession>A0AA36G1B6</accession>
<dbReference type="Gene3D" id="1.25.40.430">
    <property type="match status" value="1"/>
</dbReference>
<keyword evidence="8" id="KW-0539">Nucleus</keyword>
<dbReference type="AlphaFoldDB" id="A0AA36G1B6"/>
<protein>
    <recommendedName>
        <fullName evidence="9">Pre-mRNA-splicing factor SYF1</fullName>
    </recommendedName>
    <alternativeName>
        <fullName evidence="10">Pre-mRNA-splicing factor syf1</fullName>
    </alternativeName>
</protein>
<comment type="caution">
    <text evidence="15">The sequence shown here is derived from an EMBL/GenBank/DDBJ whole genome shotgun (WGS) entry which is preliminary data.</text>
</comment>
<evidence type="ECO:0000256" key="9">
    <source>
        <dbReference type="ARBA" id="ARBA00039472"/>
    </source>
</evidence>
<name>A0AA36G1B6_9BILA</name>
<dbReference type="SMART" id="SM00386">
    <property type="entry name" value="HAT"/>
    <property type="match status" value="12"/>
</dbReference>
<dbReference type="InterPro" id="IPR055430">
    <property type="entry name" value="HAT_Syf1_CNRKL1_C"/>
</dbReference>
<dbReference type="InterPro" id="IPR019734">
    <property type="entry name" value="TPR_rpt"/>
</dbReference>
<gene>
    <name evidence="15" type="ORF">MSPICULIGERA_LOCUS14199</name>
</gene>
<dbReference type="GO" id="GO:0071014">
    <property type="term" value="C:post-mRNA release spliceosomal complex"/>
    <property type="evidence" value="ECO:0007669"/>
    <property type="project" value="TreeGrafter"/>
</dbReference>
<feature type="non-terminal residue" evidence="15">
    <location>
        <position position="1"/>
    </location>
</feature>
<dbReference type="Gene3D" id="1.25.40.10">
    <property type="entry name" value="Tetratricopeptide repeat domain"/>
    <property type="match status" value="4"/>
</dbReference>
<evidence type="ECO:0000256" key="11">
    <source>
        <dbReference type="SAM" id="MobiDB-lite"/>
    </source>
</evidence>
<evidence type="ECO:0000256" key="6">
    <source>
        <dbReference type="ARBA" id="ARBA00022737"/>
    </source>
</evidence>
<keyword evidence="16" id="KW-1185">Reference proteome</keyword>
<evidence type="ECO:0000256" key="4">
    <source>
        <dbReference type="ARBA" id="ARBA00022664"/>
    </source>
</evidence>
<feature type="domain" description="Pre-mRNA-splicing factor Syf1-like N-terminal HAT-repeats" evidence="14">
    <location>
        <begin position="31"/>
        <end position="187"/>
    </location>
</feature>